<evidence type="ECO:0000313" key="5">
    <source>
        <dbReference type="Proteomes" id="UP000324022"/>
    </source>
</evidence>
<dbReference type="InterPro" id="IPR020839">
    <property type="entry name" value="SCD"/>
</dbReference>
<feature type="region of interest" description="Disordered" evidence="2">
    <location>
        <begin position="1"/>
        <end position="165"/>
    </location>
</feature>
<feature type="compositionally biased region" description="Acidic residues" evidence="2">
    <location>
        <begin position="1024"/>
        <end position="1044"/>
    </location>
</feature>
<dbReference type="InterPro" id="IPR013721">
    <property type="entry name" value="STAG"/>
</dbReference>
<keyword evidence="1" id="KW-0175">Coiled coil</keyword>
<dbReference type="InterPro" id="IPR056396">
    <property type="entry name" value="HEAT_SCC3-SA"/>
</dbReference>
<proteinExistence type="predicted"/>
<feature type="domain" description="SCD" evidence="3">
    <location>
        <begin position="376"/>
        <end position="461"/>
    </location>
</feature>
<feature type="compositionally biased region" description="Low complexity" evidence="2">
    <location>
        <begin position="132"/>
        <end position="152"/>
    </location>
</feature>
<keyword evidence="5" id="KW-1185">Reference proteome</keyword>
<dbReference type="OrthoDB" id="498590at2759"/>
<evidence type="ECO:0000313" key="4">
    <source>
        <dbReference type="EMBL" id="SPO27175.1"/>
    </source>
</evidence>
<feature type="region of interest" description="Disordered" evidence="2">
    <location>
        <begin position="1308"/>
        <end position="1427"/>
    </location>
</feature>
<dbReference type="InterPro" id="IPR016024">
    <property type="entry name" value="ARM-type_fold"/>
</dbReference>
<feature type="compositionally biased region" description="Basic residues" evidence="2">
    <location>
        <begin position="1050"/>
        <end position="1062"/>
    </location>
</feature>
<dbReference type="GO" id="GO:0000785">
    <property type="term" value="C:chromatin"/>
    <property type="evidence" value="ECO:0007669"/>
    <property type="project" value="TreeGrafter"/>
</dbReference>
<dbReference type="GO" id="GO:0005634">
    <property type="term" value="C:nucleus"/>
    <property type="evidence" value="ECO:0007669"/>
    <property type="project" value="TreeGrafter"/>
</dbReference>
<feature type="compositionally biased region" description="Polar residues" evidence="2">
    <location>
        <begin position="1312"/>
        <end position="1323"/>
    </location>
</feature>
<evidence type="ECO:0000256" key="1">
    <source>
        <dbReference type="SAM" id="Coils"/>
    </source>
</evidence>
<evidence type="ECO:0000256" key="2">
    <source>
        <dbReference type="SAM" id="MobiDB-lite"/>
    </source>
</evidence>
<evidence type="ECO:0000259" key="3">
    <source>
        <dbReference type="PROSITE" id="PS51425"/>
    </source>
</evidence>
<feature type="compositionally biased region" description="Acidic residues" evidence="2">
    <location>
        <begin position="1365"/>
        <end position="1379"/>
    </location>
</feature>
<dbReference type="GO" id="GO:0003682">
    <property type="term" value="F:chromatin binding"/>
    <property type="evidence" value="ECO:0007669"/>
    <property type="project" value="TreeGrafter"/>
</dbReference>
<gene>
    <name evidence="4" type="ORF">UTRI_10637_B</name>
</gene>
<dbReference type="Gene3D" id="1.25.10.10">
    <property type="entry name" value="Leucine-rich Repeat Variant"/>
    <property type="match status" value="1"/>
</dbReference>
<protein>
    <submittedName>
        <fullName evidence="4">Related to Nuclear cohesin complex subunit</fullName>
    </submittedName>
</protein>
<dbReference type="PANTHER" id="PTHR11199:SF0">
    <property type="entry name" value="LD34181P-RELATED"/>
    <property type="match status" value="1"/>
</dbReference>
<feature type="compositionally biased region" description="Low complexity" evidence="2">
    <location>
        <begin position="1"/>
        <end position="22"/>
    </location>
</feature>
<dbReference type="InterPro" id="IPR039662">
    <property type="entry name" value="Cohesin_Scc3/SA"/>
</dbReference>
<dbReference type="Proteomes" id="UP000324022">
    <property type="component" value="Unassembled WGS sequence"/>
</dbReference>
<dbReference type="GO" id="GO:0008278">
    <property type="term" value="C:cohesin complex"/>
    <property type="evidence" value="ECO:0007669"/>
    <property type="project" value="TreeGrafter"/>
</dbReference>
<sequence length="1427" mass="156111">MARTTSRNGAAAAGSSRKAANTRQSSTPSNDANDSDGSLTELSSEGEGSDDQQDEEEEEAEEESSEEEIEEDDDENDADFGPSRKKKAPRRSAAASSKSRSTNTTPRARKSAAASRNAATKTPRSTRKRSGPSRSRAAANAATPSAARSRAAASRDELPINDDNDIFNAVKDPNSALQSNAEDWVVSFSDHQGRALAELVNFVIRACGCNGSVDENQVIDIDNVVDNLEELQEVFKKQPIPSYPIISRSKTFKSFRKSLNEFLQRLVMSAYDAEVLTSDGFMEPYQAWVSAMSSSSLRSFRHTATVIALWTISAFNEVNAQATKDLSTATKQRDAEKKKARADKSRLKDLESKVVESRKLKARIEEYINEFINSVFVHRFRDFDAGIRSECVEALGSWMKKYPTQYLQSSYFRYIGWVLSDVDANVRMAAVQAMSGLYTRDNFVSSIRHFTEMFKGRLVQMATGDVELGVRIATINVLVMIDKHDLLEDEQRDLLATHIFDVEPRIRNAVASFLANILDEMVSDGASELGALSDASKKKGKQAEEQQQQQAKLRFKCLAELLVKYGHRLDARDSATASGTERDTADELTLVIDGAKEGRIGMAVEALWDAMEDMQHWKPLIDLLLLDHSDKAAAGRGKASAAKENAAPAVYRLETEEEAILVEALVAILRKTYAGAELIDDEDDNTKEDVTRAMIAALPKLLAKYRTDAPRIADLLLLPQVMDLEMYTELQETTAFEALWDDVSTQIQRHVEPLVLQHGVRTLQKMVATTSQSTINNTKLSALEESLVSSLRETVSDRDVETAGFSEDEVHLLAANMLRLHLVSQVCNTSDALEDDEGGQATSGWEIVLGIAGRGRLAYSEEESLVCDAIATLSLYIMWKTRQVVVSDAGSQTAVAEDLLSKRTTVLSLLEEFVASTQSQACNGVQRIAFEMLATIHMLYAATPLETPAAAAAADDSSNAPAEGDAAQRRSGPQLPAILGLQCSTDVQQHCSQFIQAEIERYIEKSGIVEKEANGAGDATRDGSDDEEGDDEEGEDEDEEEDADATPKASRIRGGKNKKAKKSVANAKARNGAASEEADRPNQAQLQAEHTFCSAISTFVSAVRVGTIDAKYSTVVLIHFGRLGAIYDSCCKALVEVLKEEAIFGGYNRAVIVESSIWDSLREAFELYLDTGDAEGEARFVSLSRQLANALVVRGAGFTALRKIDARCLISLHSRASEHIAQKVAAAERNGNKKVRQKMPALYKGMANLLITATPTDAVKIKSAMDRAYRAANVQIPPTSKAWDAHRSYEKRLLKIAAKSALFAPAMAKGDTTASTRKNNSASRGDISDSGGELSEDDDGLPARGERILPTPVRSSQKRDRPQEAEEEEEEEAENEEEISIIAPRSDQLSDIDVEMPASEAGSLNLDEDDDEAGTETRVSGSKRRKL</sequence>
<feature type="compositionally biased region" description="Low complexity" evidence="2">
    <location>
        <begin position="35"/>
        <end position="46"/>
    </location>
</feature>
<dbReference type="Pfam" id="PF21581">
    <property type="entry name" value="SCD"/>
    <property type="match status" value="1"/>
</dbReference>
<reference evidence="4 5" key="1">
    <citation type="submission" date="2018-03" db="EMBL/GenBank/DDBJ databases">
        <authorList>
            <person name="Guldener U."/>
        </authorList>
    </citation>
    <scope>NUCLEOTIDE SEQUENCE [LARGE SCALE GENOMIC DNA]</scope>
    <source>
        <strain evidence="4 5">NBRC100155</strain>
    </source>
</reference>
<feature type="compositionally biased region" description="Basic and acidic residues" evidence="2">
    <location>
        <begin position="1009"/>
        <end position="1023"/>
    </location>
</feature>
<feature type="compositionally biased region" description="Acidic residues" evidence="2">
    <location>
        <begin position="47"/>
        <end position="78"/>
    </location>
</feature>
<dbReference type="Pfam" id="PF08514">
    <property type="entry name" value="STAG"/>
    <property type="match status" value="1"/>
</dbReference>
<dbReference type="InterPro" id="IPR011989">
    <property type="entry name" value="ARM-like"/>
</dbReference>
<dbReference type="PANTHER" id="PTHR11199">
    <property type="entry name" value="STROMAL ANTIGEN"/>
    <property type="match status" value="1"/>
</dbReference>
<dbReference type="Pfam" id="PF24571">
    <property type="entry name" value="HEAT_SCC3-SA"/>
    <property type="match status" value="1"/>
</dbReference>
<feature type="region of interest" description="Disordered" evidence="2">
    <location>
        <begin position="1009"/>
        <end position="1083"/>
    </location>
</feature>
<feature type="coiled-coil region" evidence="1">
    <location>
        <begin position="319"/>
        <end position="370"/>
    </location>
</feature>
<dbReference type="PROSITE" id="PS51425">
    <property type="entry name" value="SCD"/>
    <property type="match status" value="1"/>
</dbReference>
<accession>A0A5C3EAY7</accession>
<dbReference type="SUPFAM" id="SSF48371">
    <property type="entry name" value="ARM repeat"/>
    <property type="match status" value="1"/>
</dbReference>
<feature type="compositionally biased region" description="Polar residues" evidence="2">
    <location>
        <begin position="23"/>
        <end position="32"/>
    </location>
</feature>
<dbReference type="GO" id="GO:0007062">
    <property type="term" value="P:sister chromatid cohesion"/>
    <property type="evidence" value="ECO:0007669"/>
    <property type="project" value="UniProtKB-ARBA"/>
</dbReference>
<dbReference type="EMBL" id="OOIN01000016">
    <property type="protein sequence ID" value="SPO27175.1"/>
    <property type="molecule type" value="Genomic_DNA"/>
</dbReference>
<name>A0A5C3EAY7_9BASI</name>
<feature type="compositionally biased region" description="Low complexity" evidence="2">
    <location>
        <begin position="91"/>
        <end position="123"/>
    </location>
</feature>
<organism evidence="4 5">
    <name type="scientific">Ustilago trichophora</name>
    <dbReference type="NCBI Taxonomy" id="86804"/>
    <lineage>
        <taxon>Eukaryota</taxon>
        <taxon>Fungi</taxon>
        <taxon>Dikarya</taxon>
        <taxon>Basidiomycota</taxon>
        <taxon>Ustilaginomycotina</taxon>
        <taxon>Ustilaginomycetes</taxon>
        <taxon>Ustilaginales</taxon>
        <taxon>Ustilaginaceae</taxon>
        <taxon>Ustilago</taxon>
    </lineage>
</organism>